<evidence type="ECO:0000313" key="3">
    <source>
        <dbReference type="EMBL" id="EPG75639.1"/>
    </source>
</evidence>
<name>S3V4V8_9LEPT</name>
<dbReference type="Proteomes" id="UP000014540">
    <property type="component" value="Unassembled WGS sequence"/>
</dbReference>
<reference evidence="3" key="1">
    <citation type="submission" date="2013-04" db="EMBL/GenBank/DDBJ databases">
        <authorList>
            <person name="Harkins D.M."/>
            <person name="Durkin A.S."/>
            <person name="Selengut J.D."/>
            <person name="Sanka R."/>
            <person name="DePew J."/>
            <person name="Purushe J."/>
            <person name="Ahmed A."/>
            <person name="van der Linden H."/>
            <person name="Goris M.G.A."/>
            <person name="Hartskeerl R.A."/>
            <person name="Vinetz J.M."/>
            <person name="Sutton G.G."/>
            <person name="Nelson W.C."/>
            <person name="Fouts D.E."/>
        </authorList>
    </citation>
    <scope>NUCLEOTIDE SEQUENCE [LARGE SCALE GENOMIC DNA]</scope>
    <source>
        <strain evidence="3">BUT 6</strain>
    </source>
</reference>
<evidence type="ECO:0000313" key="4">
    <source>
        <dbReference type="Proteomes" id="UP000014540"/>
    </source>
</evidence>
<protein>
    <submittedName>
        <fullName evidence="3">Membrane protein</fullName>
    </submittedName>
</protein>
<gene>
    <name evidence="3" type="ORF">LEP1GSC058_2123</name>
</gene>
<feature type="transmembrane region" description="Helical" evidence="2">
    <location>
        <begin position="16"/>
        <end position="36"/>
    </location>
</feature>
<feature type="transmembrane region" description="Helical" evidence="2">
    <location>
        <begin position="43"/>
        <end position="62"/>
    </location>
</feature>
<evidence type="ECO:0000256" key="1">
    <source>
        <dbReference type="SAM" id="MobiDB-lite"/>
    </source>
</evidence>
<comment type="caution">
    <text evidence="3">The sequence shown here is derived from an EMBL/GenBank/DDBJ whole genome shotgun (WGS) entry which is preliminary data.</text>
</comment>
<keyword evidence="4" id="KW-1185">Reference proteome</keyword>
<dbReference type="AlphaFoldDB" id="S3V4V8"/>
<feature type="transmembrane region" description="Helical" evidence="2">
    <location>
        <begin position="167"/>
        <end position="185"/>
    </location>
</feature>
<dbReference type="OrthoDB" id="325866at2"/>
<sequence length="248" mass="27188">MVFLLFTSAFLFFKSYNFPFSGVLVLGMTMSTLVLVRSEIRRLNPVVLLFPFALFLASLWDGSSPEDILDLICLSLAGIIACRDISWFRGRSVSIFREGVFSLLFACGIIFSYSKEELSTLLAPGMAVFFLRGILGKKLRTVLLSLLLAATTIGFLLSDPTQPSEPSFAKAILLCSAIGLLLFYGKGGEGSEKIIFLLSFLLVAASKPGQEFPGYTVGLFFSYLQEETQEPDSEMGGSSITGRHSYED</sequence>
<feature type="transmembrane region" description="Helical" evidence="2">
    <location>
        <begin position="68"/>
        <end position="88"/>
    </location>
</feature>
<keyword evidence="2" id="KW-1133">Transmembrane helix</keyword>
<accession>S3V4V8</accession>
<proteinExistence type="predicted"/>
<feature type="transmembrane region" description="Helical" evidence="2">
    <location>
        <begin position="118"/>
        <end position="135"/>
    </location>
</feature>
<feature type="transmembrane region" description="Helical" evidence="2">
    <location>
        <begin position="95"/>
        <end position="112"/>
    </location>
</feature>
<organism evidence="3 4">
    <name type="scientific">Leptospira fainei serovar Hurstbridge str. BUT 6</name>
    <dbReference type="NCBI Taxonomy" id="1193011"/>
    <lineage>
        <taxon>Bacteria</taxon>
        <taxon>Pseudomonadati</taxon>
        <taxon>Spirochaetota</taxon>
        <taxon>Spirochaetia</taxon>
        <taxon>Leptospirales</taxon>
        <taxon>Leptospiraceae</taxon>
        <taxon>Leptospira</taxon>
    </lineage>
</organism>
<dbReference type="STRING" id="1193011.LEP1GSC058_2123"/>
<dbReference type="EMBL" id="AKWZ02000003">
    <property type="protein sequence ID" value="EPG75639.1"/>
    <property type="molecule type" value="Genomic_DNA"/>
</dbReference>
<evidence type="ECO:0000256" key="2">
    <source>
        <dbReference type="SAM" id="Phobius"/>
    </source>
</evidence>
<feature type="transmembrane region" description="Helical" evidence="2">
    <location>
        <begin position="142"/>
        <end position="161"/>
    </location>
</feature>
<keyword evidence="2" id="KW-0812">Transmembrane</keyword>
<keyword evidence="2" id="KW-0472">Membrane</keyword>
<feature type="region of interest" description="Disordered" evidence="1">
    <location>
        <begin position="229"/>
        <end position="248"/>
    </location>
</feature>